<dbReference type="InterPro" id="IPR012902">
    <property type="entry name" value="N_methyl_site"/>
</dbReference>
<dbReference type="NCBIfam" id="TIGR02532">
    <property type="entry name" value="IV_pilin_GFxxxE"/>
    <property type="match status" value="1"/>
</dbReference>
<dbReference type="AlphaFoldDB" id="A0A7T0C2H2"/>
<sequence length="165" mass="17719">MLDSKIRTACPGPRLQFMRRLANDDSGMTLIEIIIAIVLIGIAIPSIMIPFSGLGDSQRPEIAVQATYLAQRQMEAFAELGYDDLAASTDSHSTCANFVANGTGLGNISCSVADFTDYTYTWSIEDVTAGTPSTQSGGATFGKKVTLTITHSSGDSYEFYEFFGM</sequence>
<protein>
    <submittedName>
        <fullName evidence="2">Prepilin-type N-terminal cleavage/methylation domain-containing protein</fullName>
    </submittedName>
</protein>
<accession>A0A7T0C2H2</accession>
<keyword evidence="1" id="KW-0472">Membrane</keyword>
<proteinExistence type="predicted"/>
<dbReference type="EMBL" id="CP048620">
    <property type="protein sequence ID" value="QPJ65167.1"/>
    <property type="molecule type" value="Genomic_DNA"/>
</dbReference>
<name>A0A7T0C2H2_9BACT</name>
<gene>
    <name evidence="2" type="ORF">G3M78_07105</name>
</gene>
<evidence type="ECO:0000313" key="3">
    <source>
        <dbReference type="Proteomes" id="UP000594464"/>
    </source>
</evidence>
<dbReference type="Proteomes" id="UP000594464">
    <property type="component" value="Chromosome"/>
</dbReference>
<dbReference type="InterPro" id="IPR045584">
    <property type="entry name" value="Pilin-like"/>
</dbReference>
<feature type="transmembrane region" description="Helical" evidence="1">
    <location>
        <begin position="27"/>
        <end position="49"/>
    </location>
</feature>
<keyword evidence="1" id="KW-1133">Transmembrane helix</keyword>
<organism evidence="2 3">
    <name type="scientific">Candidatus Nitrohelix vancouverensis</name>
    <dbReference type="NCBI Taxonomy" id="2705534"/>
    <lineage>
        <taxon>Bacteria</taxon>
        <taxon>Pseudomonadati</taxon>
        <taxon>Nitrospinota/Tectimicrobiota group</taxon>
        <taxon>Nitrospinota</taxon>
        <taxon>Nitrospinia</taxon>
        <taxon>Nitrospinales</taxon>
        <taxon>Nitrospinaceae</taxon>
        <taxon>Candidatus Nitrohelix</taxon>
    </lineage>
</organism>
<evidence type="ECO:0000256" key="1">
    <source>
        <dbReference type="SAM" id="Phobius"/>
    </source>
</evidence>
<evidence type="ECO:0000313" key="2">
    <source>
        <dbReference type="EMBL" id="QPJ65167.1"/>
    </source>
</evidence>
<dbReference type="KEGG" id="nva:G3M78_07105"/>
<dbReference type="SUPFAM" id="SSF54523">
    <property type="entry name" value="Pili subunits"/>
    <property type="match status" value="1"/>
</dbReference>
<dbReference type="Pfam" id="PF07963">
    <property type="entry name" value="N_methyl"/>
    <property type="match status" value="1"/>
</dbReference>
<keyword evidence="1" id="KW-0812">Transmembrane</keyword>
<reference evidence="3" key="1">
    <citation type="submission" date="2020-02" db="EMBL/GenBank/DDBJ databases">
        <title>Genomic and physiological characterization of two novel Nitrospinaceae genera.</title>
        <authorList>
            <person name="Mueller A.J."/>
            <person name="Jung M.-Y."/>
            <person name="Strachan C.R."/>
            <person name="Herbold C.W."/>
            <person name="Kirkegaard R.H."/>
            <person name="Daims H."/>
        </authorList>
    </citation>
    <scope>NUCLEOTIDE SEQUENCE [LARGE SCALE GENOMIC DNA]</scope>
</reference>